<comment type="subcellular location">
    <subcellularLocation>
        <location evidence="1">Periplasm</location>
    </subcellularLocation>
</comment>
<feature type="domain" description="SsuA/THI5-like" evidence="5">
    <location>
        <begin position="79"/>
        <end position="264"/>
    </location>
</feature>
<evidence type="ECO:0000256" key="4">
    <source>
        <dbReference type="SAM" id="MobiDB-lite"/>
    </source>
</evidence>
<dbReference type="PANTHER" id="PTHR30024:SF47">
    <property type="entry name" value="TAURINE-BINDING PERIPLASMIC PROTEIN"/>
    <property type="match status" value="1"/>
</dbReference>
<evidence type="ECO:0000256" key="3">
    <source>
        <dbReference type="ARBA" id="ARBA00022729"/>
    </source>
</evidence>
<comment type="similarity">
    <text evidence="2">Belongs to the bacterial solute-binding protein SsuA/TauA family.</text>
</comment>
<evidence type="ECO:0000313" key="6">
    <source>
        <dbReference type="EMBL" id="GAA3706205.1"/>
    </source>
</evidence>
<reference evidence="7" key="1">
    <citation type="journal article" date="2019" name="Int. J. Syst. Evol. Microbiol.">
        <title>The Global Catalogue of Microorganisms (GCM) 10K type strain sequencing project: providing services to taxonomists for standard genome sequencing and annotation.</title>
        <authorList>
            <consortium name="The Broad Institute Genomics Platform"/>
            <consortium name="The Broad Institute Genome Sequencing Center for Infectious Disease"/>
            <person name="Wu L."/>
            <person name="Ma J."/>
        </authorList>
    </citation>
    <scope>NUCLEOTIDE SEQUENCE [LARGE SCALE GENOMIC DNA]</scope>
    <source>
        <strain evidence="7">JCM 30846</strain>
    </source>
</reference>
<name>A0ABP7DLV2_9ACTN</name>
<dbReference type="RefSeq" id="WP_345639652.1">
    <property type="nucleotide sequence ID" value="NZ_BAABEP010000001.1"/>
</dbReference>
<dbReference type="Gene3D" id="3.40.190.10">
    <property type="entry name" value="Periplasmic binding protein-like II"/>
    <property type="match status" value="2"/>
</dbReference>
<sequence>MREPHAPDATPPRAARLPGGPRARGALALAAAGALSALLAGCGSGSAASDHTGAKGSATRLTVPTASVSAAQGAFQYTLKKGFFRGNGLSVTTPLSAEGQLKAAFVAGSVAFDQLAGGDVLDLYAKHVPITTIGCVAKNNGYYVYARKGTSSLAALKGSTVGVPSLGGAPQVALQAYLRSKGLAPDAVKFVALGSIPNVLTALTSGKVDSGLLSTPFNFRADKAGLAKLGYALGPPSPYVVSTDWAKKNPEAVTAILKSLAEGAWSYQTHKADGVKTLGAFLHLDPAEPADAATLGKSFDAYLPPVQAPVGRCDTADFAPYVRYQPAAQQAALKNLTPLVDNSYVNALAKQGFYQGLQKTYGPLPKNTTVAQVLR</sequence>
<dbReference type="InterPro" id="IPR015168">
    <property type="entry name" value="SsuA/THI5"/>
</dbReference>
<feature type="compositionally biased region" description="Low complexity" evidence="4">
    <location>
        <begin position="11"/>
        <end position="21"/>
    </location>
</feature>
<evidence type="ECO:0000313" key="7">
    <source>
        <dbReference type="Proteomes" id="UP001499884"/>
    </source>
</evidence>
<evidence type="ECO:0000256" key="1">
    <source>
        <dbReference type="ARBA" id="ARBA00004418"/>
    </source>
</evidence>
<keyword evidence="3" id="KW-0732">Signal</keyword>
<dbReference type="Pfam" id="PF09084">
    <property type="entry name" value="NMT1"/>
    <property type="match status" value="1"/>
</dbReference>
<accession>A0ABP7DLV2</accession>
<gene>
    <name evidence="6" type="ORF">GCM10023082_00300</name>
</gene>
<dbReference type="SUPFAM" id="SSF53850">
    <property type="entry name" value="Periplasmic binding protein-like II"/>
    <property type="match status" value="1"/>
</dbReference>
<proteinExistence type="inferred from homology"/>
<feature type="region of interest" description="Disordered" evidence="4">
    <location>
        <begin position="1"/>
        <end position="21"/>
    </location>
</feature>
<dbReference type="Proteomes" id="UP001499884">
    <property type="component" value="Unassembled WGS sequence"/>
</dbReference>
<evidence type="ECO:0000259" key="5">
    <source>
        <dbReference type="Pfam" id="PF09084"/>
    </source>
</evidence>
<dbReference type="PANTHER" id="PTHR30024">
    <property type="entry name" value="ALIPHATIC SULFONATES-BINDING PROTEIN-RELATED"/>
    <property type="match status" value="1"/>
</dbReference>
<keyword evidence="7" id="KW-1185">Reference proteome</keyword>
<comment type="caution">
    <text evidence="6">The sequence shown here is derived from an EMBL/GenBank/DDBJ whole genome shotgun (WGS) entry which is preliminary data.</text>
</comment>
<dbReference type="EMBL" id="BAABEP010000001">
    <property type="protein sequence ID" value="GAA3706205.1"/>
    <property type="molecule type" value="Genomic_DNA"/>
</dbReference>
<evidence type="ECO:0000256" key="2">
    <source>
        <dbReference type="ARBA" id="ARBA00010742"/>
    </source>
</evidence>
<protein>
    <recommendedName>
        <fullName evidence="5">SsuA/THI5-like domain-containing protein</fullName>
    </recommendedName>
</protein>
<organism evidence="6 7">
    <name type="scientific">Streptomyces tremellae</name>
    <dbReference type="NCBI Taxonomy" id="1124239"/>
    <lineage>
        <taxon>Bacteria</taxon>
        <taxon>Bacillati</taxon>
        <taxon>Actinomycetota</taxon>
        <taxon>Actinomycetes</taxon>
        <taxon>Kitasatosporales</taxon>
        <taxon>Streptomycetaceae</taxon>
        <taxon>Streptomyces</taxon>
    </lineage>
</organism>